<reference evidence="2" key="2">
    <citation type="submission" date="2023-05" db="EMBL/GenBank/DDBJ databases">
        <authorList>
            <consortium name="Lawrence Berkeley National Laboratory"/>
            <person name="Steindorff A."/>
            <person name="Hensen N."/>
            <person name="Bonometti L."/>
            <person name="Westerberg I."/>
            <person name="Brannstrom I.O."/>
            <person name="Guillou S."/>
            <person name="Cros-Aarteil S."/>
            <person name="Calhoun S."/>
            <person name="Haridas S."/>
            <person name="Kuo A."/>
            <person name="Mondo S."/>
            <person name="Pangilinan J."/>
            <person name="Riley R."/>
            <person name="Labutti K."/>
            <person name="Andreopoulos B."/>
            <person name="Lipzen A."/>
            <person name="Chen C."/>
            <person name="Yanf M."/>
            <person name="Daum C."/>
            <person name="Ng V."/>
            <person name="Clum A."/>
            <person name="Ohm R."/>
            <person name="Martin F."/>
            <person name="Silar P."/>
            <person name="Natvig D."/>
            <person name="Lalanne C."/>
            <person name="Gautier V."/>
            <person name="Ament-Velasquez S.L."/>
            <person name="Kruys A."/>
            <person name="Hutchinson M.I."/>
            <person name="Powell A.J."/>
            <person name="Barry K."/>
            <person name="Miller A.N."/>
            <person name="Grigoriev I.V."/>
            <person name="Debuchy R."/>
            <person name="Gladieux P."/>
            <person name="Thoren M.H."/>
            <person name="Johannesson H."/>
        </authorList>
    </citation>
    <scope>NUCLEOTIDE SEQUENCE</scope>
    <source>
        <strain evidence="2">CBS 538.74</strain>
    </source>
</reference>
<name>A0AAN6ZXD3_9PEZI</name>
<feature type="compositionally biased region" description="Low complexity" evidence="1">
    <location>
        <begin position="1"/>
        <end position="11"/>
    </location>
</feature>
<evidence type="ECO:0000256" key="1">
    <source>
        <dbReference type="SAM" id="MobiDB-lite"/>
    </source>
</evidence>
<feature type="compositionally biased region" description="Low complexity" evidence="1">
    <location>
        <begin position="127"/>
        <end position="149"/>
    </location>
</feature>
<feature type="region of interest" description="Disordered" evidence="1">
    <location>
        <begin position="92"/>
        <end position="206"/>
    </location>
</feature>
<dbReference type="EMBL" id="MU856930">
    <property type="protein sequence ID" value="KAK4153788.1"/>
    <property type="molecule type" value="Genomic_DNA"/>
</dbReference>
<proteinExistence type="predicted"/>
<keyword evidence="3" id="KW-1185">Reference proteome</keyword>
<dbReference type="AlphaFoldDB" id="A0AAN6ZXD3"/>
<protein>
    <submittedName>
        <fullName evidence="2">Uncharacterized protein</fullName>
    </submittedName>
</protein>
<dbReference type="Proteomes" id="UP001302745">
    <property type="component" value="Unassembled WGS sequence"/>
</dbReference>
<accession>A0AAN6ZXD3</accession>
<feature type="region of interest" description="Disordered" evidence="1">
    <location>
        <begin position="1"/>
        <end position="30"/>
    </location>
</feature>
<reference evidence="2" key="1">
    <citation type="journal article" date="2023" name="Mol. Phylogenet. Evol.">
        <title>Genome-scale phylogeny and comparative genomics of the fungal order Sordariales.</title>
        <authorList>
            <person name="Hensen N."/>
            <person name="Bonometti L."/>
            <person name="Westerberg I."/>
            <person name="Brannstrom I.O."/>
            <person name="Guillou S."/>
            <person name="Cros-Aarteil S."/>
            <person name="Calhoun S."/>
            <person name="Haridas S."/>
            <person name="Kuo A."/>
            <person name="Mondo S."/>
            <person name="Pangilinan J."/>
            <person name="Riley R."/>
            <person name="LaButti K."/>
            <person name="Andreopoulos B."/>
            <person name="Lipzen A."/>
            <person name="Chen C."/>
            <person name="Yan M."/>
            <person name="Daum C."/>
            <person name="Ng V."/>
            <person name="Clum A."/>
            <person name="Steindorff A."/>
            <person name="Ohm R.A."/>
            <person name="Martin F."/>
            <person name="Silar P."/>
            <person name="Natvig D.O."/>
            <person name="Lalanne C."/>
            <person name="Gautier V."/>
            <person name="Ament-Velasquez S.L."/>
            <person name="Kruys A."/>
            <person name="Hutchinson M.I."/>
            <person name="Powell A.J."/>
            <person name="Barry K."/>
            <person name="Miller A.N."/>
            <person name="Grigoriev I.V."/>
            <person name="Debuchy R."/>
            <person name="Gladieux P."/>
            <person name="Hiltunen Thoren M."/>
            <person name="Johannesson H."/>
        </authorList>
    </citation>
    <scope>NUCLEOTIDE SEQUENCE</scope>
    <source>
        <strain evidence="2">CBS 538.74</strain>
    </source>
</reference>
<organism evidence="2 3">
    <name type="scientific">Chaetomidium leptoderma</name>
    <dbReference type="NCBI Taxonomy" id="669021"/>
    <lineage>
        <taxon>Eukaryota</taxon>
        <taxon>Fungi</taxon>
        <taxon>Dikarya</taxon>
        <taxon>Ascomycota</taxon>
        <taxon>Pezizomycotina</taxon>
        <taxon>Sordariomycetes</taxon>
        <taxon>Sordariomycetidae</taxon>
        <taxon>Sordariales</taxon>
        <taxon>Chaetomiaceae</taxon>
        <taxon>Chaetomidium</taxon>
    </lineage>
</organism>
<evidence type="ECO:0000313" key="3">
    <source>
        <dbReference type="Proteomes" id="UP001302745"/>
    </source>
</evidence>
<sequence>MPPKSKSPVKAPKSKSAESSPSDGDAPTTVLTPRENTILLQSLLASGIFAAGNFQVDKDKVAKRMSINPRSVGNAWAIMRKKIVEFDKSVREAKGLPTAEEEAAAEAAKADPAEDGNPSPKKRARTSKTAAAGTAKSAGPGKATAAAPTKTRRGRGSPLADVSGGDGNAAGEKNAESTEEEADEEAKSMAGMAKPEPVVDENGVES</sequence>
<gene>
    <name evidence="2" type="ORF">C8A00DRAFT_33473</name>
</gene>
<evidence type="ECO:0000313" key="2">
    <source>
        <dbReference type="EMBL" id="KAK4153788.1"/>
    </source>
</evidence>
<comment type="caution">
    <text evidence="2">The sequence shown here is derived from an EMBL/GenBank/DDBJ whole genome shotgun (WGS) entry which is preliminary data.</text>
</comment>